<comment type="caution">
    <text evidence="3">The sequence shown here is derived from an EMBL/GenBank/DDBJ whole genome shotgun (WGS) entry which is preliminary data.</text>
</comment>
<evidence type="ECO:0000256" key="1">
    <source>
        <dbReference type="SAM" id="MobiDB-lite"/>
    </source>
</evidence>
<keyword evidence="4" id="KW-1185">Reference proteome</keyword>
<protein>
    <submittedName>
        <fullName evidence="3">Uncharacterized protein</fullName>
    </submittedName>
</protein>
<evidence type="ECO:0000313" key="4">
    <source>
        <dbReference type="Proteomes" id="UP000784294"/>
    </source>
</evidence>
<gene>
    <name evidence="3" type="ORF">PXEA_LOCUS217</name>
</gene>
<evidence type="ECO:0000256" key="2">
    <source>
        <dbReference type="SAM" id="Phobius"/>
    </source>
</evidence>
<accession>A0A3S5CGM1</accession>
<dbReference type="EMBL" id="CAAALY010000385">
    <property type="protein sequence ID" value="VEL06777.1"/>
    <property type="molecule type" value="Genomic_DNA"/>
</dbReference>
<evidence type="ECO:0000313" key="3">
    <source>
        <dbReference type="EMBL" id="VEL06777.1"/>
    </source>
</evidence>
<keyword evidence="2" id="KW-0472">Membrane</keyword>
<feature type="region of interest" description="Disordered" evidence="1">
    <location>
        <begin position="254"/>
        <end position="274"/>
    </location>
</feature>
<keyword evidence="2" id="KW-1133">Transmembrane helix</keyword>
<name>A0A3S5CGM1_9PLAT</name>
<reference evidence="3" key="1">
    <citation type="submission" date="2018-11" db="EMBL/GenBank/DDBJ databases">
        <authorList>
            <consortium name="Pathogen Informatics"/>
        </authorList>
    </citation>
    <scope>NUCLEOTIDE SEQUENCE</scope>
</reference>
<organism evidence="3 4">
    <name type="scientific">Protopolystoma xenopodis</name>
    <dbReference type="NCBI Taxonomy" id="117903"/>
    <lineage>
        <taxon>Eukaryota</taxon>
        <taxon>Metazoa</taxon>
        <taxon>Spiralia</taxon>
        <taxon>Lophotrochozoa</taxon>
        <taxon>Platyhelminthes</taxon>
        <taxon>Monogenea</taxon>
        <taxon>Polyopisthocotylea</taxon>
        <taxon>Polystomatidea</taxon>
        <taxon>Polystomatidae</taxon>
        <taxon>Protopolystoma</taxon>
    </lineage>
</organism>
<keyword evidence="2" id="KW-0812">Transmembrane</keyword>
<feature type="compositionally biased region" description="Polar residues" evidence="1">
    <location>
        <begin position="258"/>
        <end position="274"/>
    </location>
</feature>
<sequence length="274" mass="30293">MPSEIFSHSFLISPLAVPNGNRISLSLIPLRPIVGVYIILPSQTLCCLAITCSHNSLLGRLTIPTCLCRTSSSNELSKCNRITLPNYHVEWSASFSSTIFSPLPLSTGPISFSIPNSSQISLNSSSRHQGESKPSFSCLLTFLIWFCCLLGLLVRSAFFFFSPLLEDIPSTLSLFLLLPRMCHSLAAGPTISVVGGVPEVIRRSLFHQVLQNDFRVSSQREQQMFLDRQRRFSMSTKAISEGCAISLLTPEQVPDSGFSASSWESQRMSPQMIR</sequence>
<dbReference type="Proteomes" id="UP000784294">
    <property type="component" value="Unassembled WGS sequence"/>
</dbReference>
<dbReference type="AlphaFoldDB" id="A0A3S5CGM1"/>
<proteinExistence type="predicted"/>
<feature type="transmembrane region" description="Helical" evidence="2">
    <location>
        <begin position="136"/>
        <end position="161"/>
    </location>
</feature>